<dbReference type="EMBL" id="BMLW01000014">
    <property type="protein sequence ID" value="GGP15147.1"/>
    <property type="molecule type" value="Genomic_DNA"/>
</dbReference>
<dbReference type="Proteomes" id="UP000641206">
    <property type="component" value="Unassembled WGS sequence"/>
</dbReference>
<reference evidence="3" key="1">
    <citation type="journal article" date="2019" name="Int. J. Syst. Evol. Microbiol.">
        <title>The Global Catalogue of Microorganisms (GCM) 10K type strain sequencing project: providing services to taxonomists for standard genome sequencing and annotation.</title>
        <authorList>
            <consortium name="The Broad Institute Genomics Platform"/>
            <consortium name="The Broad Institute Genome Sequencing Center for Infectious Disease"/>
            <person name="Wu L."/>
            <person name="Ma J."/>
        </authorList>
    </citation>
    <scope>NUCLEOTIDE SEQUENCE [LARGE SCALE GENOMIC DNA]</scope>
    <source>
        <strain evidence="3">CGMCC 1.7693</strain>
    </source>
</reference>
<feature type="region of interest" description="Disordered" evidence="1">
    <location>
        <begin position="129"/>
        <end position="150"/>
    </location>
</feature>
<name>A0ABQ2P0N9_9BACI</name>
<keyword evidence="3" id="KW-1185">Reference proteome</keyword>
<evidence type="ECO:0000256" key="1">
    <source>
        <dbReference type="SAM" id="MobiDB-lite"/>
    </source>
</evidence>
<dbReference type="RefSeq" id="WP_188736840.1">
    <property type="nucleotide sequence ID" value="NZ_BMLW01000014.1"/>
</dbReference>
<organism evidence="2 3">
    <name type="scientific">Oceanobacillus neutriphilus</name>
    <dbReference type="NCBI Taxonomy" id="531815"/>
    <lineage>
        <taxon>Bacteria</taxon>
        <taxon>Bacillati</taxon>
        <taxon>Bacillota</taxon>
        <taxon>Bacilli</taxon>
        <taxon>Bacillales</taxon>
        <taxon>Bacillaceae</taxon>
        <taxon>Oceanobacillus</taxon>
    </lineage>
</organism>
<sequence length="185" mass="22030">MSYNREKEEPTQFRIDTPTQNVLQFNFLQLHLKKKNWREYIQSDNPAVAALLSQMGYEEHERVQVKIEFLRMITRMKIDPAKTTFLYGFFETYLKLNKEEEAQMMEEIENLPEEEKEVVLQLPNSYFERGKEEGKQEGKQEGIKEGRKKERQQIVLKLIEKGMSISEIEDITEYSQEEIKKLAGE</sequence>
<dbReference type="PANTHER" id="PTHR35586">
    <property type="entry name" value="SLL1691 PROTEIN"/>
    <property type="match status" value="1"/>
</dbReference>
<protein>
    <recommendedName>
        <fullName evidence="4">Transposase/invertase (TIGR01784 family)</fullName>
    </recommendedName>
</protein>
<evidence type="ECO:0000313" key="3">
    <source>
        <dbReference type="Proteomes" id="UP000641206"/>
    </source>
</evidence>
<evidence type="ECO:0008006" key="4">
    <source>
        <dbReference type="Google" id="ProtNLM"/>
    </source>
</evidence>
<proteinExistence type="predicted"/>
<gene>
    <name evidence="2" type="ORF">GCM10011346_41820</name>
</gene>
<comment type="caution">
    <text evidence="2">The sequence shown here is derived from an EMBL/GenBank/DDBJ whole genome shotgun (WGS) entry which is preliminary data.</text>
</comment>
<accession>A0ABQ2P0N9</accession>
<dbReference type="PANTHER" id="PTHR35586:SF1">
    <property type="entry name" value="SLL1691 PROTEIN"/>
    <property type="match status" value="1"/>
</dbReference>
<evidence type="ECO:0000313" key="2">
    <source>
        <dbReference type="EMBL" id="GGP15147.1"/>
    </source>
</evidence>